<dbReference type="InterPro" id="IPR008160">
    <property type="entry name" value="Collagen"/>
</dbReference>
<comment type="caution">
    <text evidence="5">The sequence shown here is derived from an EMBL/GenBank/DDBJ whole genome shotgun (WGS) entry which is preliminary data.</text>
</comment>
<accession>A0ABD6EE07</accession>
<name>A0ABD6EE07_9BILA</name>
<feature type="compositionally biased region" description="Polar residues" evidence="2">
    <location>
        <begin position="178"/>
        <end position="193"/>
    </location>
</feature>
<feature type="region of interest" description="Disordered" evidence="2">
    <location>
        <begin position="172"/>
        <end position="196"/>
    </location>
</feature>
<feature type="region of interest" description="Disordered" evidence="2">
    <location>
        <begin position="267"/>
        <end position="392"/>
    </location>
</feature>
<dbReference type="Pfam" id="PF01391">
    <property type="entry name" value="Collagen"/>
    <property type="match status" value="1"/>
</dbReference>
<evidence type="ECO:0000313" key="6">
    <source>
        <dbReference type="Proteomes" id="UP001608902"/>
    </source>
</evidence>
<protein>
    <recommendedName>
        <fullName evidence="4">Nematode cuticle collagen N-terminal domain-containing protein</fullName>
    </recommendedName>
</protein>
<keyword evidence="1" id="KW-0677">Repeat</keyword>
<proteinExistence type="predicted"/>
<evidence type="ECO:0000256" key="1">
    <source>
        <dbReference type="ARBA" id="ARBA00022737"/>
    </source>
</evidence>
<keyword evidence="3" id="KW-1133">Transmembrane helix</keyword>
<dbReference type="Gene3D" id="1.20.5.320">
    <property type="entry name" value="6-Phosphogluconate Dehydrogenase, domain 3"/>
    <property type="match status" value="1"/>
</dbReference>
<gene>
    <name evidence="5" type="ORF">AB6A40_004569</name>
</gene>
<keyword evidence="6" id="KW-1185">Reference proteome</keyword>
<feature type="compositionally biased region" description="Low complexity" evidence="2">
    <location>
        <begin position="360"/>
        <end position="372"/>
    </location>
</feature>
<keyword evidence="3" id="KW-0812">Transmembrane</keyword>
<keyword evidence="3" id="KW-0472">Membrane</keyword>
<evidence type="ECO:0000256" key="2">
    <source>
        <dbReference type="SAM" id="MobiDB-lite"/>
    </source>
</evidence>
<dbReference type="Proteomes" id="UP001608902">
    <property type="component" value="Unassembled WGS sequence"/>
</dbReference>
<dbReference type="PANTHER" id="PTHR24637">
    <property type="entry name" value="COLLAGEN"/>
    <property type="match status" value="1"/>
</dbReference>
<feature type="region of interest" description="Disordered" evidence="2">
    <location>
        <begin position="218"/>
        <end position="246"/>
    </location>
</feature>
<evidence type="ECO:0000313" key="5">
    <source>
        <dbReference type="EMBL" id="MFH4977860.1"/>
    </source>
</evidence>
<organism evidence="5 6">
    <name type="scientific">Gnathostoma spinigerum</name>
    <dbReference type="NCBI Taxonomy" id="75299"/>
    <lineage>
        <taxon>Eukaryota</taxon>
        <taxon>Metazoa</taxon>
        <taxon>Ecdysozoa</taxon>
        <taxon>Nematoda</taxon>
        <taxon>Chromadorea</taxon>
        <taxon>Rhabditida</taxon>
        <taxon>Spirurina</taxon>
        <taxon>Gnathostomatomorpha</taxon>
        <taxon>Gnathostomatoidea</taxon>
        <taxon>Gnathostomatidae</taxon>
        <taxon>Gnathostoma</taxon>
    </lineage>
</organism>
<dbReference type="EMBL" id="JBGFUD010002669">
    <property type="protein sequence ID" value="MFH4977860.1"/>
    <property type="molecule type" value="Genomic_DNA"/>
</dbReference>
<feature type="compositionally biased region" description="Low complexity" evidence="2">
    <location>
        <begin position="298"/>
        <end position="317"/>
    </location>
</feature>
<dbReference type="InterPro" id="IPR002486">
    <property type="entry name" value="Col_cuticle_N"/>
</dbReference>
<feature type="compositionally biased region" description="Low complexity" evidence="2">
    <location>
        <begin position="379"/>
        <end position="389"/>
    </location>
</feature>
<dbReference type="Pfam" id="PF01484">
    <property type="entry name" value="Col_cuticle_N"/>
    <property type="match status" value="1"/>
</dbReference>
<evidence type="ECO:0000259" key="4">
    <source>
        <dbReference type="SMART" id="SM01088"/>
    </source>
</evidence>
<evidence type="ECO:0000256" key="3">
    <source>
        <dbReference type="SAM" id="Phobius"/>
    </source>
</evidence>
<reference evidence="5 6" key="1">
    <citation type="submission" date="2024-08" db="EMBL/GenBank/DDBJ databases">
        <title>Gnathostoma spinigerum genome.</title>
        <authorList>
            <person name="Gonzalez-Bertolin B."/>
            <person name="Monzon S."/>
            <person name="Zaballos A."/>
            <person name="Jimenez P."/>
            <person name="Dekumyoy P."/>
            <person name="Varona S."/>
            <person name="Cuesta I."/>
            <person name="Sumanam S."/>
            <person name="Adisakwattana P."/>
            <person name="Gasser R.B."/>
            <person name="Hernandez-Gonzalez A."/>
            <person name="Young N.D."/>
            <person name="Perteguer M.J."/>
        </authorList>
    </citation>
    <scope>NUCLEOTIDE SEQUENCE [LARGE SCALE GENOMIC DNA]</scope>
    <source>
        <strain evidence="5">AL3</strain>
        <tissue evidence="5">Liver</tissue>
    </source>
</reference>
<dbReference type="PANTHER" id="PTHR24637:SF236">
    <property type="entry name" value="NEMATODE CUTICLE COLLAGEN N-TERMINAL DOMAIN-CONTAINING PROTEIN"/>
    <property type="match status" value="1"/>
</dbReference>
<dbReference type="AlphaFoldDB" id="A0ABD6EE07"/>
<feature type="transmembrane region" description="Helical" evidence="3">
    <location>
        <begin position="63"/>
        <end position="86"/>
    </location>
</feature>
<feature type="domain" description="Nematode cuticle collagen N-terminal" evidence="4">
    <location>
        <begin position="64"/>
        <end position="114"/>
    </location>
</feature>
<dbReference type="SMART" id="SM01088">
    <property type="entry name" value="Col_cuticle_N"/>
    <property type="match status" value="1"/>
</dbReference>
<sequence>MWSLPSVVRGSAKSLGVDQKLDFSAGYPLKGFTRTGLLLFDTIRQIWSLVSKVNRVRMKYPDALVTCIVLSSICIICSIFGIAHLFKQINNFYYEVLGEIEDFRKLSSDAWNDIMEYEMKYDPNTGYVRSKKHKRESERREYINTYSSATDGDAGKTQYNIDAGGQTYSSAVSSSSSFIPKNRNSQSKPPSNHETWRKHGIGVAMHLSRSKLNKECEPGPMGPMGDPGEPGANGMPGIDGRNGAPGKFLGVMQDLLECIQCPMGPRGQPGLTGAPGVQGLRGDKGATGKPGSDGIVGLRGSIGSPGPSGAPGPVGHPGLPGQTGTTHPRLPGPKGPSGPHGAPGKQGIPGISQGMGAIGQPGPSGLAGLPGEPGEDGPPGEIGEVGEPGSDSLYCPCPPRSFDAAITSSRTEYAYAEPNRELGGEFHLPSVYHHKNF</sequence>